<dbReference type="InterPro" id="IPR045063">
    <property type="entry name" value="Dynamin_N"/>
</dbReference>
<evidence type="ECO:0000259" key="3">
    <source>
        <dbReference type="Pfam" id="PF00350"/>
    </source>
</evidence>
<keyword evidence="2" id="KW-0472">Membrane</keyword>
<dbReference type="OrthoDB" id="1100581at2"/>
<feature type="region of interest" description="Disordered" evidence="1">
    <location>
        <begin position="474"/>
        <end position="501"/>
    </location>
</feature>
<dbReference type="Pfam" id="PF00350">
    <property type="entry name" value="Dynamin_N"/>
    <property type="match status" value="1"/>
</dbReference>
<name>A0A7C9IUD1_9BACT</name>
<keyword evidence="2" id="KW-1133">Transmembrane helix</keyword>
<evidence type="ECO:0000256" key="1">
    <source>
        <dbReference type="SAM" id="MobiDB-lite"/>
    </source>
</evidence>
<keyword evidence="2" id="KW-0812">Transmembrane</keyword>
<dbReference type="RefSeq" id="WP_160958996.1">
    <property type="nucleotide sequence ID" value="NZ_WVUD01000004.1"/>
</dbReference>
<feature type="transmembrane region" description="Helical" evidence="2">
    <location>
        <begin position="340"/>
        <end position="357"/>
    </location>
</feature>
<accession>A0A7C9IUD1</accession>
<sequence>MEDGRLRDRLASLKEHLQLENPLLVEAVGSFKKLDTVCRGLGLIGNDQSTISQIAWWPLISILGPFSAGKSTFINNYLDIPVQQTGSHAVDDKFTVVCYNASGESRVLPGTALNADLRFPFYKMSEELEKVEPGEGGRIDSYIRLKTCPSDKLRGIILIDSPGFDADAQRTATLRITNHIMDLSDLVLVLFDARRPEPGAMRDTLTHLVAATINRRDSNKFIYVLNQMDIAAREDNPEEVVGAWQRALAQQGLTAGKFYRIYSPSAAVPIDDAALRQRFEAKRDADLASIHTRMNQVRVERAYRIVGELEKLAREVEDTRVPELRTMLARWRSGTLSRDAGLFGGLAALLLTLYLLTGHPFSNGVVPAWLGWVFDETWRTLIFLALCLGGAGWLHMLARKWSAAAVARAVAKTYPYGPIREGLVRAFGRNTAPWRSIFRSEPAGWGQKYRKLLVSVIADSERFIQTLNDRYAHPSGVPSTVAPEPTAPTPEPESDSGQPRA</sequence>
<dbReference type="AlphaFoldDB" id="A0A7C9IUD1"/>
<gene>
    <name evidence="4" type="ORF">GTA51_04320</name>
</gene>
<evidence type="ECO:0000313" key="4">
    <source>
        <dbReference type="EMBL" id="MYL82363.1"/>
    </source>
</evidence>
<proteinExistence type="predicted"/>
<feature type="transmembrane region" description="Helical" evidence="2">
    <location>
        <begin position="377"/>
        <end position="398"/>
    </location>
</feature>
<feature type="domain" description="Dynamin N-terminal" evidence="3">
    <location>
        <begin position="60"/>
        <end position="212"/>
    </location>
</feature>
<evidence type="ECO:0000313" key="5">
    <source>
        <dbReference type="Proteomes" id="UP000482487"/>
    </source>
</evidence>
<reference evidence="4 5" key="1">
    <citation type="submission" date="2020-01" db="EMBL/GenBank/DDBJ databases">
        <title>Genome sequence of Desulfovibrio aerotolerans DSM 16695(T).</title>
        <authorList>
            <person name="Karnachuk O."/>
            <person name="Avakyan M."/>
            <person name="Mardanov A."/>
            <person name="Kadnikov V."/>
            <person name="Ravin N."/>
        </authorList>
    </citation>
    <scope>NUCLEOTIDE SEQUENCE [LARGE SCALE GENOMIC DNA]</scope>
    <source>
        <strain evidence="4 5">DSM 16695</strain>
    </source>
</reference>
<dbReference type="Gene3D" id="3.40.50.300">
    <property type="entry name" value="P-loop containing nucleotide triphosphate hydrolases"/>
    <property type="match status" value="1"/>
</dbReference>
<comment type="caution">
    <text evidence="4">The sequence shown here is derived from an EMBL/GenBank/DDBJ whole genome shotgun (WGS) entry which is preliminary data.</text>
</comment>
<evidence type="ECO:0000256" key="2">
    <source>
        <dbReference type="SAM" id="Phobius"/>
    </source>
</evidence>
<dbReference type="Proteomes" id="UP000482487">
    <property type="component" value="Unassembled WGS sequence"/>
</dbReference>
<dbReference type="InterPro" id="IPR051943">
    <property type="entry name" value="TRAFAC_Dynamin-like_GTPase"/>
</dbReference>
<dbReference type="SUPFAM" id="SSF52540">
    <property type="entry name" value="P-loop containing nucleoside triphosphate hydrolases"/>
    <property type="match status" value="1"/>
</dbReference>
<organism evidence="4 5">
    <name type="scientific">Solidesulfovibrio aerotolerans</name>
    <dbReference type="NCBI Taxonomy" id="295255"/>
    <lineage>
        <taxon>Bacteria</taxon>
        <taxon>Pseudomonadati</taxon>
        <taxon>Thermodesulfobacteriota</taxon>
        <taxon>Desulfovibrionia</taxon>
        <taxon>Desulfovibrionales</taxon>
        <taxon>Desulfovibrionaceae</taxon>
        <taxon>Solidesulfovibrio</taxon>
    </lineage>
</organism>
<dbReference type="PANTHER" id="PTHR43681">
    <property type="entry name" value="TRANSMEMBRANE GTPASE FZO"/>
    <property type="match status" value="1"/>
</dbReference>
<dbReference type="PANTHER" id="PTHR43681:SF1">
    <property type="entry name" value="SARCALUMENIN"/>
    <property type="match status" value="1"/>
</dbReference>
<protein>
    <submittedName>
        <fullName evidence="4">Dynamin family protein</fullName>
    </submittedName>
</protein>
<dbReference type="InterPro" id="IPR027417">
    <property type="entry name" value="P-loop_NTPase"/>
</dbReference>
<keyword evidence="5" id="KW-1185">Reference proteome</keyword>
<dbReference type="EMBL" id="WVUD01000004">
    <property type="protein sequence ID" value="MYL82363.1"/>
    <property type="molecule type" value="Genomic_DNA"/>
</dbReference>